<sequence length="47" mass="5143">MLAIEAEYSPFTPEGPGLDQKMSLLSSRHSSGDLLLSYNKNDNKSVT</sequence>
<gene>
    <name evidence="2" type="ORF">EDC54_101468</name>
</gene>
<name>A0A4R3VU65_9GAMM</name>
<protein>
    <submittedName>
        <fullName evidence="2">Uncharacterized protein</fullName>
    </submittedName>
</protein>
<accession>A0A4R3VU65</accession>
<reference evidence="2 3" key="1">
    <citation type="submission" date="2019-03" db="EMBL/GenBank/DDBJ databases">
        <title>Genomic Encyclopedia of Type Strains, Phase IV (KMG-IV): sequencing the most valuable type-strain genomes for metagenomic binning, comparative biology and taxonomic classification.</title>
        <authorList>
            <person name="Goeker M."/>
        </authorList>
    </citation>
    <scope>NUCLEOTIDE SEQUENCE [LARGE SCALE GENOMIC DNA]</scope>
    <source>
        <strain evidence="2 3">DSM 16730</strain>
    </source>
</reference>
<feature type="region of interest" description="Disordered" evidence="1">
    <location>
        <begin position="1"/>
        <end position="23"/>
    </location>
</feature>
<organism evidence="2 3">
    <name type="scientific">Samsonia erythrinae</name>
    <dbReference type="NCBI Taxonomy" id="160434"/>
    <lineage>
        <taxon>Bacteria</taxon>
        <taxon>Pseudomonadati</taxon>
        <taxon>Pseudomonadota</taxon>
        <taxon>Gammaproteobacteria</taxon>
        <taxon>Enterobacterales</taxon>
        <taxon>Pectobacteriaceae</taxon>
        <taxon>Samsonia</taxon>
    </lineage>
</organism>
<evidence type="ECO:0000313" key="3">
    <source>
        <dbReference type="Proteomes" id="UP000295433"/>
    </source>
</evidence>
<keyword evidence="3" id="KW-1185">Reference proteome</keyword>
<evidence type="ECO:0000256" key="1">
    <source>
        <dbReference type="SAM" id="MobiDB-lite"/>
    </source>
</evidence>
<dbReference type="EMBL" id="SMBY01000001">
    <property type="protein sequence ID" value="TCV08946.1"/>
    <property type="molecule type" value="Genomic_DNA"/>
</dbReference>
<dbReference type="AlphaFoldDB" id="A0A4R3VU65"/>
<dbReference type="Proteomes" id="UP000295433">
    <property type="component" value="Unassembled WGS sequence"/>
</dbReference>
<evidence type="ECO:0000313" key="2">
    <source>
        <dbReference type="EMBL" id="TCV08946.1"/>
    </source>
</evidence>
<comment type="caution">
    <text evidence="2">The sequence shown here is derived from an EMBL/GenBank/DDBJ whole genome shotgun (WGS) entry which is preliminary data.</text>
</comment>
<proteinExistence type="predicted"/>